<keyword evidence="5 9" id="KW-0046">Antibiotic resistance</keyword>
<dbReference type="GO" id="GO:0046677">
    <property type="term" value="P:response to antibiotic"/>
    <property type="evidence" value="ECO:0007669"/>
    <property type="project" value="UniProtKB-KW"/>
</dbReference>
<dbReference type="EC" id="2.3.1.82" evidence="2 9"/>
<dbReference type="PIRSF" id="PIRSF000452">
    <property type="entry name" value="6-N-acetyltransf"/>
    <property type="match status" value="1"/>
</dbReference>
<dbReference type="PROSITE" id="PS51186">
    <property type="entry name" value="GNAT"/>
    <property type="match status" value="1"/>
</dbReference>
<evidence type="ECO:0000256" key="2">
    <source>
        <dbReference type="ARBA" id="ARBA00012888"/>
    </source>
</evidence>
<dbReference type="InterPro" id="IPR000182">
    <property type="entry name" value="GNAT_dom"/>
</dbReference>
<evidence type="ECO:0000313" key="11">
    <source>
        <dbReference type="EMBL" id="POF40192.1"/>
    </source>
</evidence>
<evidence type="ECO:0000256" key="9">
    <source>
        <dbReference type="PIRNR" id="PIRNR000452"/>
    </source>
</evidence>
<evidence type="ECO:0000313" key="12">
    <source>
        <dbReference type="Proteomes" id="UP000237440"/>
    </source>
</evidence>
<organism evidence="11 12">
    <name type="scientific">Pseudomonas laurylsulfativorans</name>
    <dbReference type="NCBI Taxonomy" id="1943631"/>
    <lineage>
        <taxon>Bacteria</taxon>
        <taxon>Pseudomonadati</taxon>
        <taxon>Pseudomonadota</taxon>
        <taxon>Gammaproteobacteria</taxon>
        <taxon>Pseudomonadales</taxon>
        <taxon>Pseudomonadaceae</taxon>
        <taxon>Pseudomonas</taxon>
    </lineage>
</organism>
<evidence type="ECO:0000256" key="5">
    <source>
        <dbReference type="ARBA" id="ARBA00023251"/>
    </source>
</evidence>
<dbReference type="EMBL" id="MUJK01000008">
    <property type="protein sequence ID" value="POF40192.1"/>
    <property type="molecule type" value="Genomic_DNA"/>
</dbReference>
<sequence length="148" mass="17157">MFRIQHCQSSEQAGWLPLRQALWPHASEQEHRDEIDQQLREPQRYINFVAYDSREQPVGLVEASLRRDYVNGTDNSPVVYLEGIYVVPQQRRQGVAAQLIEIVAQWGREQGCVQMASDTELDNLASQDTHNALGFEETERVVFFKRQL</sequence>
<reference evidence="12" key="1">
    <citation type="submission" date="2017-02" db="EMBL/GenBank/DDBJ databases">
        <authorList>
            <person name="Furmanczyk E.M."/>
        </authorList>
    </citation>
    <scope>NUCLEOTIDE SEQUENCE [LARGE SCALE GENOMIC DNA]</scope>
    <source>
        <strain evidence="12">AP3_22</strain>
    </source>
</reference>
<dbReference type="SUPFAM" id="SSF55729">
    <property type="entry name" value="Acyl-CoA N-acyltransferases (Nat)"/>
    <property type="match status" value="1"/>
</dbReference>
<dbReference type="Proteomes" id="UP000237440">
    <property type="component" value="Unassembled WGS sequence"/>
</dbReference>
<dbReference type="InterPro" id="IPR016181">
    <property type="entry name" value="Acyl_CoA_acyltransferase"/>
</dbReference>
<gene>
    <name evidence="11" type="ORF">B0D71_22260</name>
</gene>
<evidence type="ECO:0000256" key="4">
    <source>
        <dbReference type="ARBA" id="ARBA00022679"/>
    </source>
</evidence>
<evidence type="ECO:0000259" key="10">
    <source>
        <dbReference type="PROSITE" id="PS51186"/>
    </source>
</evidence>
<proteinExistence type="predicted"/>
<keyword evidence="4 9" id="KW-0808">Transferase</keyword>
<name>A0A2S3VJQ7_9PSED</name>
<evidence type="ECO:0000256" key="7">
    <source>
        <dbReference type="ARBA" id="ARBA00029660"/>
    </source>
</evidence>
<comment type="subunit">
    <text evidence="1 9">Homodimer.</text>
</comment>
<dbReference type="GO" id="GO:0047663">
    <property type="term" value="F:aminoglycoside 6'-N-acetyltransferase activity"/>
    <property type="evidence" value="ECO:0007669"/>
    <property type="project" value="UniProtKB-EC"/>
</dbReference>
<dbReference type="CDD" id="cd04301">
    <property type="entry name" value="NAT_SF"/>
    <property type="match status" value="1"/>
</dbReference>
<dbReference type="Pfam" id="PF00583">
    <property type="entry name" value="Acetyltransf_1"/>
    <property type="match status" value="1"/>
</dbReference>
<evidence type="ECO:0000256" key="8">
    <source>
        <dbReference type="ARBA" id="ARBA00048923"/>
    </source>
</evidence>
<accession>A0A2S3VJQ7</accession>
<evidence type="ECO:0000256" key="6">
    <source>
        <dbReference type="ARBA" id="ARBA00023315"/>
    </source>
</evidence>
<comment type="catalytic activity">
    <reaction evidence="8 9">
        <text>kanamycin B + acetyl-CoA = N(6')-acetylkanamycin B + CoA + H(+)</text>
        <dbReference type="Rhea" id="RHEA:16449"/>
        <dbReference type="ChEBI" id="CHEBI:15378"/>
        <dbReference type="ChEBI" id="CHEBI:57287"/>
        <dbReference type="ChEBI" id="CHEBI:57288"/>
        <dbReference type="ChEBI" id="CHEBI:58390"/>
        <dbReference type="ChEBI" id="CHEBI:58549"/>
        <dbReference type="EC" id="2.3.1.82"/>
    </reaction>
</comment>
<dbReference type="OrthoDB" id="118633at2"/>
<protein>
    <recommendedName>
        <fullName evidence="3 9">Aminoglycoside N(6')-acetyltransferase type 1</fullName>
        <ecNumber evidence="2 9">2.3.1.82</ecNumber>
    </recommendedName>
    <alternativeName>
        <fullName evidence="7 9">Aminoglycoside resistance protein</fullName>
    </alternativeName>
</protein>
<dbReference type="InterPro" id="IPR050832">
    <property type="entry name" value="Bact_Acetyltransf"/>
</dbReference>
<evidence type="ECO:0000256" key="3">
    <source>
        <dbReference type="ARBA" id="ARBA00017677"/>
    </source>
</evidence>
<dbReference type="NCBIfam" id="NF043067">
    <property type="entry name" value="AAC_6p_group_E"/>
    <property type="match status" value="1"/>
</dbReference>
<dbReference type="PANTHER" id="PTHR43877">
    <property type="entry name" value="AMINOALKYLPHOSPHONATE N-ACETYLTRANSFERASE-RELATED-RELATED"/>
    <property type="match status" value="1"/>
</dbReference>
<dbReference type="InterPro" id="IPR024170">
    <property type="entry name" value="Aminoglycoside_N6-AcTrfrase"/>
</dbReference>
<comment type="caution">
    <text evidence="11">The sequence shown here is derived from an EMBL/GenBank/DDBJ whole genome shotgun (WGS) entry which is preliminary data.</text>
</comment>
<keyword evidence="6 9" id="KW-0012">Acyltransferase</keyword>
<dbReference type="RefSeq" id="WP_103396702.1">
    <property type="nucleotide sequence ID" value="NZ_MUJK01000008.1"/>
</dbReference>
<comment type="function">
    <text evidence="9">Catalyzes the transfer of an acetyl group from acetyl-CoA to the 6'-amino group of aminoglycoside molecules conferring resistance to antibiotics containing the purpurosamine ring.</text>
</comment>
<dbReference type="AlphaFoldDB" id="A0A2S3VJQ7"/>
<evidence type="ECO:0000256" key="1">
    <source>
        <dbReference type="ARBA" id="ARBA00011738"/>
    </source>
</evidence>
<keyword evidence="12" id="KW-1185">Reference proteome</keyword>
<dbReference type="Gene3D" id="3.40.630.30">
    <property type="match status" value="1"/>
</dbReference>
<feature type="domain" description="N-acetyltransferase" evidence="10">
    <location>
        <begin position="2"/>
        <end position="148"/>
    </location>
</feature>